<feature type="region of interest" description="Disordered" evidence="1">
    <location>
        <begin position="1"/>
        <end position="36"/>
    </location>
</feature>
<dbReference type="EMBL" id="CP144522">
    <property type="protein sequence ID" value="WWC69396.1"/>
    <property type="molecule type" value="Genomic_DNA"/>
</dbReference>
<accession>A0A1B9IA75</accession>
<dbReference type="GeneID" id="30170028"/>
<reference evidence="3" key="2">
    <citation type="submission" date="2013-07" db="EMBL/GenBank/DDBJ databases">
        <authorList>
            <consortium name="The Broad Institute Genome Sequencing Platform"/>
            <person name="Cuomo C."/>
            <person name="Litvintseva A."/>
            <person name="Chen Y."/>
            <person name="Heitman J."/>
            <person name="Sun S."/>
            <person name="Springer D."/>
            <person name="Dromer F."/>
            <person name="Young S.K."/>
            <person name="Zeng Q."/>
            <person name="Gargeya S."/>
            <person name="Fitzgerald M."/>
            <person name="Abouelleil A."/>
            <person name="Alvarado L."/>
            <person name="Berlin A.M."/>
            <person name="Chapman S.B."/>
            <person name="Dewar J."/>
            <person name="Goldberg J."/>
            <person name="Griggs A."/>
            <person name="Gujja S."/>
            <person name="Hansen M."/>
            <person name="Howarth C."/>
            <person name="Imamovic A."/>
            <person name="Larimer J."/>
            <person name="McCowan C."/>
            <person name="Murphy C."/>
            <person name="Pearson M."/>
            <person name="Priest M."/>
            <person name="Roberts A."/>
            <person name="Saif S."/>
            <person name="Shea T."/>
            <person name="Sykes S."/>
            <person name="Wortman J."/>
            <person name="Nusbaum C."/>
            <person name="Birren B."/>
        </authorList>
    </citation>
    <scope>NUCLEOTIDE SEQUENCE</scope>
    <source>
        <strain evidence="3">CBS 10737</strain>
    </source>
</reference>
<proteinExistence type="predicted"/>
<feature type="compositionally biased region" description="Low complexity" evidence="1">
    <location>
        <begin position="25"/>
        <end position="34"/>
    </location>
</feature>
<evidence type="ECO:0000313" key="3">
    <source>
        <dbReference type="EMBL" id="WWC69396.1"/>
    </source>
</evidence>
<reference evidence="2" key="3">
    <citation type="submission" date="2016-07" db="EMBL/GenBank/DDBJ databases">
        <title>Evolution of pathogenesis and genome organization in the Tremellales.</title>
        <authorList>
            <person name="Cuomo C."/>
            <person name="Litvintseva A."/>
            <person name="Heitman J."/>
            <person name="Chen Y."/>
            <person name="Sun S."/>
            <person name="Springer D."/>
            <person name="Dromer F."/>
            <person name="Young S."/>
            <person name="Zeng Q."/>
            <person name="Chapman S."/>
            <person name="Gujja S."/>
            <person name="Saif S."/>
            <person name="Birren B."/>
        </authorList>
    </citation>
    <scope>NUCLEOTIDE SEQUENCE</scope>
    <source>
        <strain evidence="2">CBS 10737</strain>
    </source>
</reference>
<organism evidence="2">
    <name type="scientific">Kwoniella pini CBS 10737</name>
    <dbReference type="NCBI Taxonomy" id="1296096"/>
    <lineage>
        <taxon>Eukaryota</taxon>
        <taxon>Fungi</taxon>
        <taxon>Dikarya</taxon>
        <taxon>Basidiomycota</taxon>
        <taxon>Agaricomycotina</taxon>
        <taxon>Tremellomycetes</taxon>
        <taxon>Tremellales</taxon>
        <taxon>Cryptococcaceae</taxon>
        <taxon>Kwoniella</taxon>
    </lineage>
</organism>
<dbReference type="KEGG" id="kpin:30170028"/>
<evidence type="ECO:0000313" key="4">
    <source>
        <dbReference type="Proteomes" id="UP000094020"/>
    </source>
</evidence>
<gene>
    <name evidence="2" type="ORF">I206_01659</name>
    <name evidence="3" type="ORF">I206_103335</name>
</gene>
<dbReference type="OrthoDB" id="10523434at2759"/>
<dbReference type="RefSeq" id="XP_019013589.1">
    <property type="nucleotide sequence ID" value="XM_019153428.1"/>
</dbReference>
<protein>
    <submittedName>
        <fullName evidence="2">Uncharacterized protein</fullName>
    </submittedName>
</protein>
<evidence type="ECO:0000313" key="2">
    <source>
        <dbReference type="EMBL" id="OCF52370.1"/>
    </source>
</evidence>
<feature type="compositionally biased region" description="Polar residues" evidence="1">
    <location>
        <begin position="11"/>
        <end position="21"/>
    </location>
</feature>
<dbReference type="Proteomes" id="UP000094020">
    <property type="component" value="Chromosome 4"/>
</dbReference>
<dbReference type="EMBL" id="KI894008">
    <property type="protein sequence ID" value="OCF52370.1"/>
    <property type="molecule type" value="Genomic_DNA"/>
</dbReference>
<keyword evidence="4" id="KW-1185">Reference proteome</keyword>
<evidence type="ECO:0000256" key="1">
    <source>
        <dbReference type="SAM" id="MobiDB-lite"/>
    </source>
</evidence>
<reference evidence="3" key="4">
    <citation type="submission" date="2024-02" db="EMBL/GenBank/DDBJ databases">
        <title>Comparative genomics of Cryptococcus and Kwoniella reveals pathogenesis evolution and contrasting modes of karyotype evolution via chromosome fusion or intercentromeric recombination.</title>
        <authorList>
            <person name="Coelho M.A."/>
            <person name="David-Palma M."/>
            <person name="Shea T."/>
            <person name="Bowers K."/>
            <person name="McGinley-Smith S."/>
            <person name="Mohammad A.W."/>
            <person name="Gnirke A."/>
            <person name="Yurkov A.M."/>
            <person name="Nowrousian M."/>
            <person name="Sun S."/>
            <person name="Cuomo C.A."/>
            <person name="Heitman J."/>
        </authorList>
    </citation>
    <scope>NUCLEOTIDE SEQUENCE</scope>
    <source>
        <strain evidence="3">CBS 10737</strain>
    </source>
</reference>
<reference evidence="2" key="1">
    <citation type="submission" date="2013-07" db="EMBL/GenBank/DDBJ databases">
        <title>The Genome Sequence of Cryptococcus pinus CBS10737.</title>
        <authorList>
            <consortium name="The Broad Institute Genome Sequencing Platform"/>
            <person name="Cuomo C."/>
            <person name="Litvintseva A."/>
            <person name="Chen Y."/>
            <person name="Heitman J."/>
            <person name="Sun S."/>
            <person name="Springer D."/>
            <person name="Dromer F."/>
            <person name="Young S.K."/>
            <person name="Zeng Q."/>
            <person name="Gargeya S."/>
            <person name="Fitzgerald M."/>
            <person name="Abouelleil A."/>
            <person name="Alvarado L."/>
            <person name="Berlin A.M."/>
            <person name="Chapman S.B."/>
            <person name="Dewar J."/>
            <person name="Goldberg J."/>
            <person name="Griggs A."/>
            <person name="Gujja S."/>
            <person name="Hansen M."/>
            <person name="Howarth C."/>
            <person name="Imamovic A."/>
            <person name="Larimer J."/>
            <person name="McCowan C."/>
            <person name="Murphy C."/>
            <person name="Pearson M."/>
            <person name="Priest M."/>
            <person name="Roberts A."/>
            <person name="Saif S."/>
            <person name="Shea T."/>
            <person name="Sykes S."/>
            <person name="Wortman J."/>
            <person name="Nusbaum C."/>
            <person name="Birren B."/>
        </authorList>
    </citation>
    <scope>NUCLEOTIDE SEQUENCE [LARGE SCALE GENOMIC DNA]</scope>
    <source>
        <strain evidence="2">CBS 10737</strain>
    </source>
</reference>
<dbReference type="AlphaFoldDB" id="A0A1B9IA75"/>
<name>A0A1B9IA75_9TREE</name>
<sequence>MPPQIAKETSKIMSTAKNVPHSSLDESTSSTSSSRHLAQVRSAASSSRIVTTPSVNMSIPSSRMQPEPVLAVHYGRYNRKHVKPDLFLDEPVEPEIHHVVENAVKLAECIISHPDGLPLASSIMLEDSTAQGQIMNAITHALFRTKVIVVLEMMAFNEAGFHVRASETNKNLELNNKTIYLNEFLASRLVDSFRHSEECPEDYHRLLFLVAMTFSHELVHLIRRPVSQLLATAGISVAEFTPPKSGPRAQYSSEGGWAFERGLMQGQLNGAWAYDASQSSSDDLGIEQLTLEDQIKGAAVHRAYKETPYDMLCITRGEPPKLYEVDDSWVSECFRAFESGDFSVIEFPPAVIEEPIDENDIEMIKFKRNEPTVDIINVKEK</sequence>